<feature type="compositionally biased region" description="Gly residues" evidence="2">
    <location>
        <begin position="1178"/>
        <end position="1194"/>
    </location>
</feature>
<dbReference type="Proteomes" id="UP001055712">
    <property type="component" value="Unassembled WGS sequence"/>
</dbReference>
<feature type="compositionally biased region" description="Low complexity" evidence="2">
    <location>
        <begin position="123"/>
        <end position="145"/>
    </location>
</feature>
<dbReference type="Pfam" id="PF08621">
    <property type="entry name" value="RPAP1_N"/>
    <property type="match status" value="1"/>
</dbReference>
<evidence type="ECO:0000256" key="2">
    <source>
        <dbReference type="SAM" id="MobiDB-lite"/>
    </source>
</evidence>
<feature type="compositionally biased region" description="Low complexity" evidence="2">
    <location>
        <begin position="170"/>
        <end position="195"/>
    </location>
</feature>
<feature type="compositionally biased region" description="Low complexity" evidence="2">
    <location>
        <begin position="487"/>
        <end position="500"/>
    </location>
</feature>
<protein>
    <recommendedName>
        <fullName evidence="7">RNA polymerase II-associated protein 1 N-terminal domain-containing protein</fullName>
    </recommendedName>
</protein>
<reference evidence="5" key="1">
    <citation type="journal article" date="2019" name="Plant J.">
        <title>Chlorella vulgaris genome assembly and annotation reveals the molecular basis for metabolic acclimation to high light conditions.</title>
        <authorList>
            <person name="Cecchin M."/>
            <person name="Marcolungo L."/>
            <person name="Rossato M."/>
            <person name="Girolomoni L."/>
            <person name="Cosentino E."/>
            <person name="Cuine S."/>
            <person name="Li-Beisson Y."/>
            <person name="Delledonne M."/>
            <person name="Ballottari M."/>
        </authorList>
    </citation>
    <scope>NUCLEOTIDE SEQUENCE</scope>
    <source>
        <strain evidence="5">211/11P</strain>
    </source>
</reference>
<organism evidence="5 6">
    <name type="scientific">Chlorella vulgaris</name>
    <name type="common">Green alga</name>
    <dbReference type="NCBI Taxonomy" id="3077"/>
    <lineage>
        <taxon>Eukaryota</taxon>
        <taxon>Viridiplantae</taxon>
        <taxon>Chlorophyta</taxon>
        <taxon>core chlorophytes</taxon>
        <taxon>Trebouxiophyceae</taxon>
        <taxon>Chlorellales</taxon>
        <taxon>Chlorellaceae</taxon>
        <taxon>Chlorella clade</taxon>
        <taxon>Chlorella</taxon>
    </lineage>
</organism>
<reference evidence="5" key="2">
    <citation type="submission" date="2020-11" db="EMBL/GenBank/DDBJ databases">
        <authorList>
            <person name="Cecchin M."/>
            <person name="Marcolungo L."/>
            <person name="Rossato M."/>
            <person name="Girolomoni L."/>
            <person name="Cosentino E."/>
            <person name="Cuine S."/>
            <person name="Li-Beisson Y."/>
            <person name="Delledonne M."/>
            <person name="Ballottari M."/>
        </authorList>
    </citation>
    <scope>NUCLEOTIDE SEQUENCE</scope>
    <source>
        <strain evidence="5">211/11P</strain>
        <tissue evidence="5">Whole cell</tissue>
    </source>
</reference>
<sequence>MKNIVGDVKERTADAAAPQPPSSAAATAASFPQATHRKLSKFALGRQRQRETAPAEGSASVPPPPPLPAAGAAPLMDEGGQIDAENRQLLAAMTPEQVAEAREEAVQRLPPAAIDFLRRRAASRAAAAATSPSPAAPHTAAPHAPLEASQPGGAAGGVKGPGFSSKHPLQAAHQQQAPVRQAAASRPSPPNASAASRLRFDLEGCVVGLREAGAAAEVSPADVAQRDILRQDEAGGPQGYSLEEACLLCRSSLPQQRVLALRLLAAVLALNRPSPASPASAPLPLPPAVAAELQLPAGLQRVAVWHHALHAADAALLLRRSLDDQHPAVAAAAAAALAALLGASGPAAAAEEQAAEAADAGPLTGWPAPPLRHMQRPTASGAWVVAPVSADEAGGQGGDGGGAEGGEALDEAQLSKVDPLTGLLHMGLLQRVSYLLGAGRVAAALDPLLVVQAGKDAADQVLAAPGMVAALKAVMDAPPPPPPLTQPPAAARAGAASAGGAREGGGAGADSATLAACHAARPKALRLLRQLAAASKAAARQLQEAGLVRFALEHLLRPAPAAVAVAGQPSSGGGDAGSRGSCGSSLRQRGQVAEALRLWRCFAQHSFYLLLLDDAYPALCTSFAPPLPAAVADAAAAGCALVLAEEQVQQWCVAREAYSTAAQLCWHAARSGPHDSQLSPQCAAALAAGALSWLAGLPLQGLVAACNWHTSSSSSLAAAATVAAGSSLSPFPALAAGGDSSQQAAALLGTLASALHFVGSYWSNQAWHTAAEKAAAAKQLARLGVLPAAAGGEVPGVLRAVSGALEQMLAADAGGVWQAAAGTAGLAAGTSAPAAALAELAVSLARLSATFLSPHAAATSNAALLGPLCGQQAAGRFLAAVAVTDATLSQPWDVARLLHVLPLARAAMVGLQAIAGAGAGAAADRQLWSAAASDTALALLQLLPAGDEAGALQLMALLLGPHQLQGPAAAASSCVLALAASPAAQLAAGSGGGSAGSPPTLPAAQVLSPLLLAGYAAAWLAMVPQHVGGDEGPEEDASVGAEPPSSSAILRPQGSRLPLPADWMLGELPLPPPEAGVAAEPGFAAACALLLALGLEEQQLGSLSAAGLASEAALVQSKLRRAVMLVYGDREQAAAAPAAAAQREQDEVWDQPLARWCLAALMQRYCSADTTAASGLAAGSGGSADASTGGGTQAGGWQQQEARQLAQHFAAASYGDRLFGAAVALLLRCCVPVDTQLEVLSVLADEQALHLLPPLALLPGPPTAYLPPLPGALATGGGRAGTFGQACFGASSMPGAVGGGGGGGGRGRQELDLYVKLLTEGPLERCLAAAGAADSPGGKGGREEGGGGCLEAASVAVPLVLHRLAAACFPPEPPLPGGDAPATSGIQQQALLCSLLQRCCGERSSSEGGVAETPLLVLLRLLLCWDLAAAGPSDFLPSNRRSSIEMACATTGINAAAVLRGAGMA</sequence>
<dbReference type="InterPro" id="IPR013929">
    <property type="entry name" value="RPAP1_C"/>
</dbReference>
<proteinExistence type="inferred from homology"/>
<dbReference type="OrthoDB" id="515959at2759"/>
<feature type="region of interest" description="Disordered" evidence="2">
    <location>
        <begin position="120"/>
        <end position="195"/>
    </location>
</feature>
<accession>A0A9D4Z2H1</accession>
<evidence type="ECO:0008006" key="7">
    <source>
        <dbReference type="Google" id="ProtNLM"/>
    </source>
</evidence>
<dbReference type="InterPro" id="IPR013930">
    <property type="entry name" value="RPAP1_N"/>
</dbReference>
<evidence type="ECO:0000259" key="4">
    <source>
        <dbReference type="Pfam" id="PF08621"/>
    </source>
</evidence>
<keyword evidence="6" id="KW-1185">Reference proteome</keyword>
<evidence type="ECO:0000256" key="1">
    <source>
        <dbReference type="ARBA" id="ARBA00009953"/>
    </source>
</evidence>
<feature type="region of interest" description="Disordered" evidence="2">
    <location>
        <begin position="1027"/>
        <end position="1053"/>
    </location>
</feature>
<dbReference type="EMBL" id="SIDB01000001">
    <property type="protein sequence ID" value="KAI3438517.1"/>
    <property type="molecule type" value="Genomic_DNA"/>
</dbReference>
<feature type="domain" description="RPAP1 N-terminal" evidence="4">
    <location>
        <begin position="81"/>
        <end position="124"/>
    </location>
</feature>
<comment type="caution">
    <text evidence="5">The sequence shown here is derived from an EMBL/GenBank/DDBJ whole genome shotgun (WGS) entry which is preliminary data.</text>
</comment>
<feature type="region of interest" description="Disordered" evidence="2">
    <location>
        <begin position="1"/>
        <end position="108"/>
    </location>
</feature>
<dbReference type="PANTHER" id="PTHR47605:SF2">
    <property type="entry name" value="TRANSCRIPTIONAL ELONGATION REGULATOR MINIYO"/>
    <property type="match status" value="1"/>
</dbReference>
<name>A0A9D4Z2H1_CHLVU</name>
<evidence type="ECO:0000259" key="3">
    <source>
        <dbReference type="Pfam" id="PF08620"/>
    </source>
</evidence>
<feature type="region of interest" description="Disordered" evidence="2">
    <location>
        <begin position="478"/>
        <end position="504"/>
    </location>
</feature>
<dbReference type="PANTHER" id="PTHR47605">
    <property type="entry name" value="TRANSCRIPTIONAL ELONGATION REGULATOR MINIYO"/>
    <property type="match status" value="1"/>
</dbReference>
<evidence type="ECO:0000313" key="6">
    <source>
        <dbReference type="Proteomes" id="UP001055712"/>
    </source>
</evidence>
<gene>
    <name evidence="5" type="ORF">D9Q98_000945</name>
</gene>
<evidence type="ECO:0000313" key="5">
    <source>
        <dbReference type="EMBL" id="KAI3438517.1"/>
    </source>
</evidence>
<dbReference type="InterPro" id="IPR055326">
    <property type="entry name" value="MINIYO"/>
</dbReference>
<feature type="domain" description="RPAP1 C-terminal" evidence="3">
    <location>
        <begin position="198"/>
        <end position="269"/>
    </location>
</feature>
<comment type="similarity">
    <text evidence="1">Belongs to the RPAP1 family.</text>
</comment>
<feature type="compositionally biased region" description="Low complexity" evidence="2">
    <location>
        <begin position="14"/>
        <end position="34"/>
    </location>
</feature>
<feature type="region of interest" description="Disordered" evidence="2">
    <location>
        <begin position="1177"/>
        <end position="1198"/>
    </location>
</feature>
<dbReference type="Pfam" id="PF08620">
    <property type="entry name" value="RPAP1_C"/>
    <property type="match status" value="1"/>
</dbReference>